<dbReference type="OrthoDB" id="10018191at2759"/>
<evidence type="ECO:0000256" key="2">
    <source>
        <dbReference type="ARBA" id="ARBA00022833"/>
    </source>
</evidence>
<evidence type="ECO:0000259" key="6">
    <source>
        <dbReference type="Pfam" id="PF04082"/>
    </source>
</evidence>
<dbReference type="CDD" id="cd12148">
    <property type="entry name" value="fungal_TF_MHR"/>
    <property type="match status" value="1"/>
</dbReference>
<accession>A0A319EKU3</accession>
<sequence length="588" mass="67487">MTDKAHARSPISGIPTYDAPITGLEKILHEQSYDWTLDLAAQIPTWLVTDDFDLEALNASINASVYPPELLPPIIDPTDITQQTDALPPERFEDIVRRHWFTHFEGPNTGQVTPDRLGSRYVDERYRQRLAEHLQYRVPTDPLPSTDFLNMCIQMYFARFNPIFPVVHAPTFRPSTQNSLLLLSICSIGSLFLGSRQGASHGTKMFETLNKATLASWEKYMLKQKSEVRSMTQASLIGQIFAELLLVQTFHGTIITWARRNSMFRSRQATDKIEPEMERDPEKAWLSWVAREEQNRLVAGLSILDSEFAEIFLTEPFMRRRSSMSLISDNELWTATTAEEWCRLIRQQDSRMHRNSRPNRFKEYIELEQIAASIRDARTCDNWASASPPLRTALESHYSNFQSRTSNGPDILCLKALWHATFLTYLVDFDRLELVVGREGYLESQRELPFVRTWADSQDGHRCALHATLILRSLESLPIGNVPAIHAPRVLYRATLVWYCYLQFSATDQGAVHPLDFPELKHAGIDCERLLAEMNDFRPTRPKPLQSSILCRCIDLLRHLGHWGLGRQLAVMWDSILYELPQLPAGST</sequence>
<keyword evidence="4" id="KW-0804">Transcription</keyword>
<evidence type="ECO:0000313" key="7">
    <source>
        <dbReference type="EMBL" id="PYI01489.1"/>
    </source>
</evidence>
<dbReference type="GO" id="GO:0003677">
    <property type="term" value="F:DNA binding"/>
    <property type="evidence" value="ECO:0007669"/>
    <property type="project" value="InterPro"/>
</dbReference>
<dbReference type="GO" id="GO:0006351">
    <property type="term" value="P:DNA-templated transcription"/>
    <property type="evidence" value="ECO:0007669"/>
    <property type="project" value="InterPro"/>
</dbReference>
<evidence type="ECO:0000256" key="4">
    <source>
        <dbReference type="ARBA" id="ARBA00023163"/>
    </source>
</evidence>
<evidence type="ECO:0000256" key="3">
    <source>
        <dbReference type="ARBA" id="ARBA00023015"/>
    </source>
</evidence>
<feature type="domain" description="Xylanolytic transcriptional activator regulatory" evidence="6">
    <location>
        <begin position="153"/>
        <end position="348"/>
    </location>
</feature>
<dbReference type="Proteomes" id="UP000248423">
    <property type="component" value="Unassembled WGS sequence"/>
</dbReference>
<evidence type="ECO:0000313" key="8">
    <source>
        <dbReference type="Proteomes" id="UP000248423"/>
    </source>
</evidence>
<reference evidence="7 8" key="1">
    <citation type="submission" date="2018-02" db="EMBL/GenBank/DDBJ databases">
        <title>The genomes of Aspergillus section Nigri reveals drivers in fungal speciation.</title>
        <authorList>
            <consortium name="DOE Joint Genome Institute"/>
            <person name="Vesth T.C."/>
            <person name="Nybo J."/>
            <person name="Theobald S."/>
            <person name="Brandl J."/>
            <person name="Frisvad J.C."/>
            <person name="Nielsen K.F."/>
            <person name="Lyhne E.K."/>
            <person name="Kogle M.E."/>
            <person name="Kuo A."/>
            <person name="Riley R."/>
            <person name="Clum A."/>
            <person name="Nolan M."/>
            <person name="Lipzen A."/>
            <person name="Salamov A."/>
            <person name="Henrissat B."/>
            <person name="Wiebenga A."/>
            <person name="De vries R.P."/>
            <person name="Grigoriev I.V."/>
            <person name="Mortensen U.H."/>
            <person name="Andersen M.R."/>
            <person name="Baker S.E."/>
        </authorList>
    </citation>
    <scope>NUCLEOTIDE SEQUENCE [LARGE SCALE GENOMIC DNA]</scope>
    <source>
        <strain evidence="7 8">CBS 121057</strain>
    </source>
</reference>
<dbReference type="VEuPathDB" id="FungiDB:BO78DRAFT_423462"/>
<dbReference type="InterPro" id="IPR007219">
    <property type="entry name" value="XnlR_reg_dom"/>
</dbReference>
<dbReference type="AlphaFoldDB" id="A0A319EKU3"/>
<dbReference type="PANTHER" id="PTHR47660:SF2">
    <property type="entry name" value="TRANSCRIPTION FACTOR WITH C2H2 AND ZN(2)-CYS(6) DNA BINDING DOMAIN (EUROFUNG)"/>
    <property type="match status" value="1"/>
</dbReference>
<keyword evidence="5" id="KW-0539">Nucleus</keyword>
<evidence type="ECO:0000256" key="5">
    <source>
        <dbReference type="ARBA" id="ARBA00023242"/>
    </source>
</evidence>
<keyword evidence="8" id="KW-1185">Reference proteome</keyword>
<organism evidence="7 8">
    <name type="scientific">Aspergillus sclerotiicarbonarius (strain CBS 121057 / IBT 28362)</name>
    <dbReference type="NCBI Taxonomy" id="1448318"/>
    <lineage>
        <taxon>Eukaryota</taxon>
        <taxon>Fungi</taxon>
        <taxon>Dikarya</taxon>
        <taxon>Ascomycota</taxon>
        <taxon>Pezizomycotina</taxon>
        <taxon>Eurotiomycetes</taxon>
        <taxon>Eurotiomycetidae</taxon>
        <taxon>Eurotiales</taxon>
        <taxon>Aspergillaceae</taxon>
        <taxon>Aspergillus</taxon>
        <taxon>Aspergillus subgen. Circumdati</taxon>
    </lineage>
</organism>
<evidence type="ECO:0000256" key="1">
    <source>
        <dbReference type="ARBA" id="ARBA00022723"/>
    </source>
</evidence>
<dbReference type="GO" id="GO:0008270">
    <property type="term" value="F:zinc ion binding"/>
    <property type="evidence" value="ECO:0007669"/>
    <property type="project" value="InterPro"/>
</dbReference>
<dbReference type="STRING" id="1448318.A0A319EKU3"/>
<dbReference type="EMBL" id="KZ826414">
    <property type="protein sequence ID" value="PYI01489.1"/>
    <property type="molecule type" value="Genomic_DNA"/>
</dbReference>
<proteinExistence type="predicted"/>
<protein>
    <recommendedName>
        <fullName evidence="6">Xylanolytic transcriptional activator regulatory domain-containing protein</fullName>
    </recommendedName>
</protein>
<dbReference type="Pfam" id="PF04082">
    <property type="entry name" value="Fungal_trans"/>
    <property type="match status" value="1"/>
</dbReference>
<keyword evidence="2" id="KW-0862">Zinc</keyword>
<keyword evidence="1" id="KW-0479">Metal-binding</keyword>
<keyword evidence="3" id="KW-0805">Transcription regulation</keyword>
<gene>
    <name evidence="7" type="ORF">BO78DRAFT_423462</name>
</gene>
<dbReference type="PANTHER" id="PTHR47660">
    <property type="entry name" value="TRANSCRIPTION FACTOR WITH C2H2 AND ZN(2)-CYS(6) DNA BINDING DOMAIN (EUROFUNG)-RELATED-RELATED"/>
    <property type="match status" value="1"/>
</dbReference>
<name>A0A319EKU3_ASPSB</name>